<dbReference type="Pfam" id="PF01554">
    <property type="entry name" value="MatE"/>
    <property type="match status" value="2"/>
</dbReference>
<evidence type="ECO:0000256" key="9">
    <source>
        <dbReference type="ARBA" id="ARBA00022989"/>
    </source>
</evidence>
<keyword evidence="8 13" id="KW-0812">Transmembrane</keyword>
<evidence type="ECO:0000256" key="4">
    <source>
        <dbReference type="ARBA" id="ARBA00020268"/>
    </source>
</evidence>
<evidence type="ECO:0000313" key="15">
    <source>
        <dbReference type="Proteomes" id="UP000647491"/>
    </source>
</evidence>
<feature type="transmembrane region" description="Helical" evidence="13">
    <location>
        <begin position="419"/>
        <end position="440"/>
    </location>
</feature>
<keyword evidence="15" id="KW-1185">Reference proteome</keyword>
<evidence type="ECO:0000256" key="6">
    <source>
        <dbReference type="ARBA" id="ARBA00022449"/>
    </source>
</evidence>
<accession>A0ABR7NTC7</accession>
<evidence type="ECO:0000256" key="13">
    <source>
        <dbReference type="SAM" id="Phobius"/>
    </source>
</evidence>
<evidence type="ECO:0000313" key="14">
    <source>
        <dbReference type="EMBL" id="MBC8599376.1"/>
    </source>
</evidence>
<reference evidence="14 15" key="1">
    <citation type="submission" date="2020-08" db="EMBL/GenBank/DDBJ databases">
        <title>Genome public.</title>
        <authorList>
            <person name="Liu C."/>
            <person name="Sun Q."/>
        </authorList>
    </citation>
    <scope>NUCLEOTIDE SEQUENCE [LARGE SCALE GENOMIC DNA]</scope>
    <source>
        <strain evidence="14 15">BX10</strain>
    </source>
</reference>
<dbReference type="EMBL" id="JACRTJ010000018">
    <property type="protein sequence ID" value="MBC8599376.1"/>
    <property type="molecule type" value="Genomic_DNA"/>
</dbReference>
<evidence type="ECO:0000256" key="11">
    <source>
        <dbReference type="ARBA" id="ARBA00023136"/>
    </source>
</evidence>
<dbReference type="CDD" id="cd13138">
    <property type="entry name" value="MATE_yoeA_like"/>
    <property type="match status" value="1"/>
</dbReference>
<feature type="transmembrane region" description="Helical" evidence="13">
    <location>
        <begin position="21"/>
        <end position="44"/>
    </location>
</feature>
<dbReference type="PIRSF" id="PIRSF006603">
    <property type="entry name" value="DinF"/>
    <property type="match status" value="1"/>
</dbReference>
<dbReference type="Proteomes" id="UP000647491">
    <property type="component" value="Unassembled WGS sequence"/>
</dbReference>
<comment type="caution">
    <text evidence="14">The sequence shown here is derived from an EMBL/GenBank/DDBJ whole genome shotgun (WGS) entry which is preliminary data.</text>
</comment>
<evidence type="ECO:0000256" key="5">
    <source>
        <dbReference type="ARBA" id="ARBA00022448"/>
    </source>
</evidence>
<dbReference type="PANTHER" id="PTHR43298:SF2">
    <property type="entry name" value="FMN_FAD EXPORTER YEEO-RELATED"/>
    <property type="match status" value="1"/>
</dbReference>
<proteinExistence type="inferred from homology"/>
<name>A0ABR7NTC7_9FIRM</name>
<gene>
    <name evidence="14" type="ORF">H8708_09085</name>
</gene>
<keyword evidence="7" id="KW-1003">Cell membrane</keyword>
<feature type="transmembrane region" description="Helical" evidence="13">
    <location>
        <begin position="387"/>
        <end position="407"/>
    </location>
</feature>
<feature type="transmembrane region" description="Helical" evidence="13">
    <location>
        <begin position="64"/>
        <end position="84"/>
    </location>
</feature>
<dbReference type="InterPro" id="IPR050222">
    <property type="entry name" value="MATE_MdtK"/>
</dbReference>
<feature type="transmembrane region" description="Helical" evidence="13">
    <location>
        <begin position="169"/>
        <end position="188"/>
    </location>
</feature>
<sequence length="450" mass="48347">MKKSYEMDMCSGPVLGKILIYSFPLMLSGILQLLFNAADVIVVGRYAGSQSLAAVGSTGALINLLINVFIGLSVGVNVLVAQYYGAKRDQDVNETVHTAVAISLLSGVFLVALGLLVTRPLLELMGTPDDVIDKSAIYMKIYFAGMPATMLYNFGSAVLRAVGDTRRPLYFLTAAGVVNVVLNLFFVISLNMDVAGVALATVISQVISAGLVFWCLVKSEGALKLRIRDLRISKVKLKRIAKIGLPAGMQGAVFSISNVLIQSSVNSFGSIAMAGNTASQNIEGFIYNAMNAIYQTNLSFTSQNYGGRKYKRIGRITLTCVGVVTAVGLGMGLAAFAAGESLLRIYSSDPEVIQFGLKRMAVFGTTYFLCGIMDTMVGSIRGLGSSVIPMCVSIIGVCGLRVLWIFTVFQWSRSLTTLYLSYPVTWVVTGAVHIACFLMLKRKLPKEDGE</sequence>
<keyword evidence="5" id="KW-0813">Transport</keyword>
<evidence type="ECO:0000256" key="1">
    <source>
        <dbReference type="ARBA" id="ARBA00003408"/>
    </source>
</evidence>
<feature type="transmembrane region" description="Helical" evidence="13">
    <location>
        <begin position="137"/>
        <end position="162"/>
    </location>
</feature>
<evidence type="ECO:0000256" key="8">
    <source>
        <dbReference type="ARBA" id="ARBA00022692"/>
    </source>
</evidence>
<dbReference type="NCBIfam" id="TIGR00797">
    <property type="entry name" value="matE"/>
    <property type="match status" value="1"/>
</dbReference>
<evidence type="ECO:0000256" key="12">
    <source>
        <dbReference type="ARBA" id="ARBA00031636"/>
    </source>
</evidence>
<dbReference type="PANTHER" id="PTHR43298">
    <property type="entry name" value="MULTIDRUG RESISTANCE PROTEIN NORM-RELATED"/>
    <property type="match status" value="1"/>
</dbReference>
<organism evidence="14 15">
    <name type="scientific">Enterocloster hominis</name>
    <name type="common">ex Liu et al. 2021</name>
    <dbReference type="NCBI Taxonomy" id="2763663"/>
    <lineage>
        <taxon>Bacteria</taxon>
        <taxon>Bacillati</taxon>
        <taxon>Bacillota</taxon>
        <taxon>Clostridia</taxon>
        <taxon>Lachnospirales</taxon>
        <taxon>Lachnospiraceae</taxon>
        <taxon>Enterocloster</taxon>
    </lineage>
</organism>
<evidence type="ECO:0000256" key="2">
    <source>
        <dbReference type="ARBA" id="ARBA00004651"/>
    </source>
</evidence>
<dbReference type="RefSeq" id="WP_022274615.1">
    <property type="nucleotide sequence ID" value="NZ_JACRTJ010000018.1"/>
</dbReference>
<protein>
    <recommendedName>
        <fullName evidence="4">Probable multidrug resistance protein NorM</fullName>
    </recommendedName>
    <alternativeName>
        <fullName evidence="12">Multidrug-efflux transporter</fullName>
    </alternativeName>
</protein>
<evidence type="ECO:0000256" key="3">
    <source>
        <dbReference type="ARBA" id="ARBA00010199"/>
    </source>
</evidence>
<feature type="transmembrane region" description="Helical" evidence="13">
    <location>
        <begin position="194"/>
        <end position="217"/>
    </location>
</feature>
<comment type="subcellular location">
    <subcellularLocation>
        <location evidence="2">Cell membrane</location>
        <topology evidence="2">Multi-pass membrane protein</topology>
    </subcellularLocation>
</comment>
<feature type="transmembrane region" description="Helical" evidence="13">
    <location>
        <begin position="316"/>
        <end position="339"/>
    </location>
</feature>
<evidence type="ECO:0000256" key="10">
    <source>
        <dbReference type="ARBA" id="ARBA00023065"/>
    </source>
</evidence>
<comment type="function">
    <text evidence="1">Multidrug efflux pump.</text>
</comment>
<evidence type="ECO:0000256" key="7">
    <source>
        <dbReference type="ARBA" id="ARBA00022475"/>
    </source>
</evidence>
<keyword evidence="6" id="KW-0050">Antiport</keyword>
<keyword evidence="11 13" id="KW-0472">Membrane</keyword>
<feature type="transmembrane region" description="Helical" evidence="13">
    <location>
        <begin position="96"/>
        <end position="117"/>
    </location>
</feature>
<dbReference type="InterPro" id="IPR002528">
    <property type="entry name" value="MATE_fam"/>
</dbReference>
<keyword evidence="9 13" id="KW-1133">Transmembrane helix</keyword>
<keyword evidence="10" id="KW-0406">Ion transport</keyword>
<comment type="similarity">
    <text evidence="3">Belongs to the multi antimicrobial extrusion (MATE) (TC 2.A.66.1) family.</text>
</comment>
<dbReference type="InterPro" id="IPR048279">
    <property type="entry name" value="MdtK-like"/>
</dbReference>